<dbReference type="OrthoDB" id="10546960at2759"/>
<accession>A0A8K0TID1</accession>
<feature type="region of interest" description="Disordered" evidence="1">
    <location>
        <begin position="43"/>
        <end position="62"/>
    </location>
</feature>
<reference evidence="2" key="1">
    <citation type="journal article" date="2021" name="Nat. Commun.">
        <title>Genetic determinants of endophytism in the Arabidopsis root mycobiome.</title>
        <authorList>
            <person name="Mesny F."/>
            <person name="Miyauchi S."/>
            <person name="Thiergart T."/>
            <person name="Pickel B."/>
            <person name="Atanasova L."/>
            <person name="Karlsson M."/>
            <person name="Huettel B."/>
            <person name="Barry K.W."/>
            <person name="Haridas S."/>
            <person name="Chen C."/>
            <person name="Bauer D."/>
            <person name="Andreopoulos W."/>
            <person name="Pangilinan J."/>
            <person name="LaButti K."/>
            <person name="Riley R."/>
            <person name="Lipzen A."/>
            <person name="Clum A."/>
            <person name="Drula E."/>
            <person name="Henrissat B."/>
            <person name="Kohler A."/>
            <person name="Grigoriev I.V."/>
            <person name="Martin F.M."/>
            <person name="Hacquard S."/>
        </authorList>
    </citation>
    <scope>NUCLEOTIDE SEQUENCE</scope>
    <source>
        <strain evidence="2">MPI-CAGE-AT-0016</strain>
    </source>
</reference>
<dbReference type="EMBL" id="JAGPXD010000003">
    <property type="protein sequence ID" value="KAH7361996.1"/>
    <property type="molecule type" value="Genomic_DNA"/>
</dbReference>
<keyword evidence="3" id="KW-1185">Reference proteome</keyword>
<dbReference type="AlphaFoldDB" id="A0A8K0TID1"/>
<organism evidence="2 3">
    <name type="scientific">Plectosphaerella cucumerina</name>
    <dbReference type="NCBI Taxonomy" id="40658"/>
    <lineage>
        <taxon>Eukaryota</taxon>
        <taxon>Fungi</taxon>
        <taxon>Dikarya</taxon>
        <taxon>Ascomycota</taxon>
        <taxon>Pezizomycotina</taxon>
        <taxon>Sordariomycetes</taxon>
        <taxon>Hypocreomycetidae</taxon>
        <taxon>Glomerellales</taxon>
        <taxon>Plectosphaerellaceae</taxon>
        <taxon>Plectosphaerella</taxon>
    </lineage>
</organism>
<name>A0A8K0TID1_9PEZI</name>
<evidence type="ECO:0000313" key="3">
    <source>
        <dbReference type="Proteomes" id="UP000813385"/>
    </source>
</evidence>
<dbReference type="Proteomes" id="UP000813385">
    <property type="component" value="Unassembled WGS sequence"/>
</dbReference>
<evidence type="ECO:0000256" key="1">
    <source>
        <dbReference type="SAM" id="MobiDB-lite"/>
    </source>
</evidence>
<sequence>MARKSQPSFLKSSTPHIEMASSVAMWEDQLTQIMITTIRTRVDEQREEKATKPPRDRRRQDVKKAWEFTKNSAFFGRAMFPPSVIMRIDAQIDLHRQPGNVQAHHVPPAVASVREWKLDDYADCVVEMLMTLHLGAALQPFQIRKVSEHSGMDSSRLGKCLWRCIALRDIVAHANGILTIRPYPRKWTTMPRASSPSTLELSNLMVAGEKRKALVLDTDLTPQQVAARKHPRVSMTSTSTAVEQETRDKSEVHGTSTQMNTTPPGITISAATMQKYDKRDELRSKAITDNSSIIQKLKLRSASLVSSIGPQPTIQDLIDRLKPLDADLTAEDWVSQLAIQYACNKMEARFHQLLKNHHSEQIQLIKDFEQSFIDGITRMAETRQDHDLTTELAGL</sequence>
<feature type="region of interest" description="Disordered" evidence="1">
    <location>
        <begin position="225"/>
        <end position="265"/>
    </location>
</feature>
<evidence type="ECO:0000313" key="2">
    <source>
        <dbReference type="EMBL" id="KAH7361996.1"/>
    </source>
</evidence>
<proteinExistence type="predicted"/>
<gene>
    <name evidence="2" type="ORF">B0T11DRAFT_297500</name>
</gene>
<protein>
    <submittedName>
        <fullName evidence="2">Uncharacterized protein</fullName>
    </submittedName>
</protein>
<comment type="caution">
    <text evidence="2">The sequence shown here is derived from an EMBL/GenBank/DDBJ whole genome shotgun (WGS) entry which is preliminary data.</text>
</comment>
<feature type="compositionally biased region" description="Polar residues" evidence="1">
    <location>
        <begin position="234"/>
        <end position="243"/>
    </location>
</feature>
<feature type="compositionally biased region" description="Polar residues" evidence="1">
    <location>
        <begin position="253"/>
        <end position="265"/>
    </location>
</feature>